<dbReference type="PROSITE" id="PS50804">
    <property type="entry name" value="SCAN_BOX"/>
    <property type="match status" value="1"/>
</dbReference>
<dbReference type="Pfam" id="PF02023">
    <property type="entry name" value="SCAN"/>
    <property type="match status" value="1"/>
</dbReference>
<dbReference type="Proteomes" id="UP001142489">
    <property type="component" value="Unassembled WGS sequence"/>
</dbReference>
<dbReference type="SMART" id="SM00431">
    <property type="entry name" value="SCAN"/>
    <property type="match status" value="1"/>
</dbReference>
<sequence length="161" mass="18607">MNILDLLEEAYRRRFLELRKKPGTRPQAILQRMKVNTMRWLKPTMRNSQQIVNMVVTEQLVVTLGAAQKNRVIRHQPKTLENVVMLLEAYNMAEDSTISGGAAIGEKSKPQVQVIYMGPPTTSLGQLQWMEETRPSQNAWKKQEESYFICHSPGARIRQQR</sequence>
<name>A0A9Q0Y284_9SAUR</name>
<dbReference type="InterPro" id="IPR003309">
    <property type="entry name" value="SCAN_dom"/>
</dbReference>
<accession>A0A9Q0Y284</accession>
<keyword evidence="3" id="KW-1185">Reference proteome</keyword>
<dbReference type="EMBL" id="JAPFRF010000003">
    <property type="protein sequence ID" value="KAJ7338758.1"/>
    <property type="molecule type" value="Genomic_DNA"/>
</dbReference>
<dbReference type="SUPFAM" id="SSF47353">
    <property type="entry name" value="Retrovirus capsid dimerization domain-like"/>
    <property type="match status" value="1"/>
</dbReference>
<dbReference type="InterPro" id="IPR038269">
    <property type="entry name" value="SCAN_sf"/>
</dbReference>
<protein>
    <recommendedName>
        <fullName evidence="1">SCAN box domain-containing protein</fullName>
    </recommendedName>
</protein>
<comment type="caution">
    <text evidence="2">The sequence shown here is derived from an EMBL/GenBank/DDBJ whole genome shotgun (WGS) entry which is preliminary data.</text>
</comment>
<reference evidence="2" key="1">
    <citation type="journal article" date="2023" name="DNA Res.">
        <title>Chromosome-level genome assembly of Phrynocephalus forsythii using third-generation DNA sequencing and Hi-C analysis.</title>
        <authorList>
            <person name="Qi Y."/>
            <person name="Zhao W."/>
            <person name="Zhao Y."/>
            <person name="Niu C."/>
            <person name="Cao S."/>
            <person name="Zhang Y."/>
        </authorList>
    </citation>
    <scope>NUCLEOTIDE SEQUENCE</scope>
    <source>
        <tissue evidence="2">Muscle</tissue>
    </source>
</reference>
<gene>
    <name evidence="2" type="ORF">JRQ81_012660</name>
</gene>
<organism evidence="2 3">
    <name type="scientific">Phrynocephalus forsythii</name>
    <dbReference type="NCBI Taxonomy" id="171643"/>
    <lineage>
        <taxon>Eukaryota</taxon>
        <taxon>Metazoa</taxon>
        <taxon>Chordata</taxon>
        <taxon>Craniata</taxon>
        <taxon>Vertebrata</taxon>
        <taxon>Euteleostomi</taxon>
        <taxon>Lepidosauria</taxon>
        <taxon>Squamata</taxon>
        <taxon>Bifurcata</taxon>
        <taxon>Unidentata</taxon>
        <taxon>Episquamata</taxon>
        <taxon>Toxicofera</taxon>
        <taxon>Iguania</taxon>
        <taxon>Acrodonta</taxon>
        <taxon>Agamidae</taxon>
        <taxon>Agaminae</taxon>
        <taxon>Phrynocephalus</taxon>
    </lineage>
</organism>
<evidence type="ECO:0000313" key="2">
    <source>
        <dbReference type="EMBL" id="KAJ7338758.1"/>
    </source>
</evidence>
<evidence type="ECO:0000313" key="3">
    <source>
        <dbReference type="Proteomes" id="UP001142489"/>
    </source>
</evidence>
<dbReference type="AlphaFoldDB" id="A0A9Q0Y284"/>
<evidence type="ECO:0000259" key="1">
    <source>
        <dbReference type="PROSITE" id="PS50804"/>
    </source>
</evidence>
<feature type="domain" description="SCAN box" evidence="1">
    <location>
        <begin position="12"/>
        <end position="88"/>
    </location>
</feature>
<dbReference type="Gene3D" id="1.10.4020.10">
    <property type="entry name" value="DNA breaking-rejoining enzymes"/>
    <property type="match status" value="1"/>
</dbReference>
<proteinExistence type="predicted"/>
<dbReference type="OrthoDB" id="6077919at2759"/>